<dbReference type="eggNOG" id="arCOG04171">
    <property type="taxonomic scope" value="Archaea"/>
</dbReference>
<dbReference type="HOGENOM" id="CLU_135994_0_0_2"/>
<organism evidence="1 2">
    <name type="scientific">Methanoregula boonei (strain DSM 21154 / JCM 14090 / 6A8)</name>
    <dbReference type="NCBI Taxonomy" id="456442"/>
    <lineage>
        <taxon>Archaea</taxon>
        <taxon>Methanobacteriati</taxon>
        <taxon>Methanobacteriota</taxon>
        <taxon>Stenosarchaea group</taxon>
        <taxon>Methanomicrobia</taxon>
        <taxon>Methanomicrobiales</taxon>
        <taxon>Methanoregulaceae</taxon>
        <taxon>Methanoregula</taxon>
    </lineage>
</organism>
<dbReference type="Gene3D" id="2.60.120.630">
    <property type="entry name" value="mth639 domain like"/>
    <property type="match status" value="1"/>
</dbReference>
<reference evidence="2" key="1">
    <citation type="journal article" date="2015" name="Microbiology">
        <title>Genome of Methanoregula boonei 6A8 reveals adaptations to oligotrophic peatland environments.</title>
        <authorList>
            <person name="Braeuer S."/>
            <person name="Cadillo-Quiroz H."/>
            <person name="Kyrpides N."/>
            <person name="Woyke T."/>
            <person name="Goodwin L."/>
            <person name="Detter C."/>
            <person name="Podell S."/>
            <person name="Yavitt J.B."/>
            <person name="Zinder S.H."/>
        </authorList>
    </citation>
    <scope>NUCLEOTIDE SEQUENCE [LARGE SCALE GENOMIC DNA]</scope>
    <source>
        <strain evidence="2">DSM 21154 / JCM 14090 / 6A8</strain>
    </source>
</reference>
<name>A7I9J9_METB6</name>
<dbReference type="EMBL" id="CP000780">
    <property type="protein sequence ID" value="ABS56410.1"/>
    <property type="molecule type" value="Genomic_DNA"/>
</dbReference>
<dbReference type="RefSeq" id="WP_012107463.1">
    <property type="nucleotide sequence ID" value="NC_009712.1"/>
</dbReference>
<dbReference type="Proteomes" id="UP000002408">
    <property type="component" value="Chromosome"/>
</dbReference>
<dbReference type="InterPro" id="IPR023131">
    <property type="entry name" value="Mth639-like_dom_sf"/>
</dbReference>
<dbReference type="STRING" id="456442.Mboo_1895"/>
<dbReference type="OrthoDB" id="9265at2157"/>
<evidence type="ECO:0000313" key="2">
    <source>
        <dbReference type="Proteomes" id="UP000002408"/>
    </source>
</evidence>
<sequence>MEAQEIIRCRGHPLVLGTHPTTFEVTCEEHLTENGNCIVGVAADRGCAGLSQEFRSLLCHDDAMLTTRLASGEITAEIHAKGSDRLTLSHPTDMVWRRSTFTCSRTIGICSDAVAATLPRELIARLRQGDELIVTLTVTRPGPAS</sequence>
<dbReference type="KEGG" id="mbn:Mboo_1895"/>
<protein>
    <recommendedName>
        <fullName evidence="3">DUF371 domain-containing protein</fullName>
    </recommendedName>
</protein>
<dbReference type="InterPro" id="IPR007171">
    <property type="entry name" value="DUF371"/>
</dbReference>
<dbReference type="Pfam" id="PF04027">
    <property type="entry name" value="DUF371"/>
    <property type="match status" value="1"/>
</dbReference>
<gene>
    <name evidence="1" type="ordered locus">Mboo_1895</name>
</gene>
<keyword evidence="2" id="KW-1185">Reference proteome</keyword>
<dbReference type="AlphaFoldDB" id="A7I9J9"/>
<dbReference type="GeneID" id="5410737"/>
<proteinExistence type="predicted"/>
<dbReference type="PANTHER" id="PTHR40696">
    <property type="entry name" value="DUF371 FAMILY PROTEIN"/>
    <property type="match status" value="1"/>
</dbReference>
<evidence type="ECO:0000313" key="1">
    <source>
        <dbReference type="EMBL" id="ABS56410.1"/>
    </source>
</evidence>
<evidence type="ECO:0008006" key="3">
    <source>
        <dbReference type="Google" id="ProtNLM"/>
    </source>
</evidence>
<accession>A7I9J9</accession>
<dbReference type="PANTHER" id="PTHR40696:SF1">
    <property type="entry name" value="DUF371 DOMAIN-CONTAINING PROTEIN"/>
    <property type="match status" value="1"/>
</dbReference>